<dbReference type="Proteomes" id="UP001244297">
    <property type="component" value="Unassembled WGS sequence"/>
</dbReference>
<protein>
    <submittedName>
        <fullName evidence="4">MmgE/PrpD family protein</fullName>
    </submittedName>
</protein>
<proteinExistence type="inferred from homology"/>
<feature type="domain" description="MmgE/PrpD N-terminal" evidence="2">
    <location>
        <begin position="132"/>
        <end position="378"/>
    </location>
</feature>
<dbReference type="PANTHER" id="PTHR16943:SF8">
    <property type="entry name" value="2-METHYLCITRATE DEHYDRATASE"/>
    <property type="match status" value="1"/>
</dbReference>
<dbReference type="Gene3D" id="3.30.1330.120">
    <property type="entry name" value="2-methylcitrate dehydratase PrpD"/>
    <property type="match status" value="1"/>
</dbReference>
<evidence type="ECO:0000313" key="5">
    <source>
        <dbReference type="Proteomes" id="UP001244297"/>
    </source>
</evidence>
<feature type="domain" description="MmgE/PrpD C-terminal" evidence="3">
    <location>
        <begin position="402"/>
        <end position="573"/>
    </location>
</feature>
<keyword evidence="5" id="KW-1185">Reference proteome</keyword>
<dbReference type="RefSeq" id="WP_238289584.1">
    <property type="nucleotide sequence ID" value="NZ_BPQS01000016.1"/>
</dbReference>
<organism evidence="4 5">
    <name type="scientific">Methylobacterium longum</name>
    <dbReference type="NCBI Taxonomy" id="767694"/>
    <lineage>
        <taxon>Bacteria</taxon>
        <taxon>Pseudomonadati</taxon>
        <taxon>Pseudomonadota</taxon>
        <taxon>Alphaproteobacteria</taxon>
        <taxon>Hyphomicrobiales</taxon>
        <taxon>Methylobacteriaceae</taxon>
        <taxon>Methylobacterium</taxon>
    </lineage>
</organism>
<dbReference type="InterPro" id="IPR045336">
    <property type="entry name" value="MmgE_PrpD_N"/>
</dbReference>
<dbReference type="InterPro" id="IPR042188">
    <property type="entry name" value="MmgE/PrpD_sf_2"/>
</dbReference>
<evidence type="ECO:0000259" key="2">
    <source>
        <dbReference type="Pfam" id="PF03972"/>
    </source>
</evidence>
<evidence type="ECO:0000256" key="1">
    <source>
        <dbReference type="ARBA" id="ARBA00006174"/>
    </source>
</evidence>
<dbReference type="Gene3D" id="1.10.4100.10">
    <property type="entry name" value="2-methylcitrate dehydratase PrpD"/>
    <property type="match status" value="1"/>
</dbReference>
<dbReference type="Pfam" id="PF19305">
    <property type="entry name" value="MmgE_PrpD_C"/>
    <property type="match status" value="1"/>
</dbReference>
<sequence length="587" mass="62862">MDRFVGSDKHFASVQHSLRLVTDHRPPRFVEKSAAAINSHLERSHLSLRLSHLLEHILVIYVLRGCCTRSCRYFYCFRLEARRPKMLSRKQFLIGLSALGSGSALTGLVSQDTAAAEQKPSSAAHVPGVTEEAANFVVSTRFEDLSPDLIALGKKHILDAVGLAIAGEKAETGPIVRRYLANLGVLNGPSTVLGTDLHAGPRFAAFANGVAIHADDFDDTQLAVAKDRVYGLLTHPTVPNLPAALAMSEALGKSGRDFMLAYHLGVEVATKLAEAIAPRSYESGFHSTSMCGAFGSAVCAGKLRGLDAKQLRNAFGVAGAEAGGLRENFGTMTKPFQAGHSAEAGIVAADLAALGWTAAEDIFEAKRGFFAAFGGGWDPGAITSKFGKPWSLLSPGVSIKPYPSGSLTHPAMDVMAELIAQHGIRAQDVAQVRVGTNRQMLNTLIHHRPKTGLQAKFSMEYCMAVLLVDGKAGLSEFQDDVIARPDLQALIAKVDFYNNPDADAAGADKMRSFVEVRLADGQTFSGQGDFARGSPQKPMSFDDTVRKFQGCAKFAGLPQDKAERLVTAVQTLETVTDMRSVFTGIFT</sequence>
<dbReference type="EMBL" id="JAUFPT010000066">
    <property type="protein sequence ID" value="MDN3573082.1"/>
    <property type="molecule type" value="Genomic_DNA"/>
</dbReference>
<comment type="similarity">
    <text evidence="1">Belongs to the PrpD family.</text>
</comment>
<reference evidence="5" key="1">
    <citation type="journal article" date="2019" name="Int. J. Syst. Evol. Microbiol.">
        <title>The Global Catalogue of Microorganisms (GCM) 10K type strain sequencing project: providing services to taxonomists for standard genome sequencing and annotation.</title>
        <authorList>
            <consortium name="The Broad Institute Genomics Platform"/>
            <consortium name="The Broad Institute Genome Sequencing Center for Infectious Disease"/>
            <person name="Wu L."/>
            <person name="Ma J."/>
        </authorList>
    </citation>
    <scope>NUCLEOTIDE SEQUENCE [LARGE SCALE GENOMIC DNA]</scope>
    <source>
        <strain evidence="5">CECT 7806</strain>
    </source>
</reference>
<accession>A0ABT8AT41</accession>
<dbReference type="SUPFAM" id="SSF103378">
    <property type="entry name" value="2-methylcitrate dehydratase PrpD"/>
    <property type="match status" value="1"/>
</dbReference>
<gene>
    <name evidence="4" type="ORF">QWZ18_20940</name>
</gene>
<evidence type="ECO:0000313" key="4">
    <source>
        <dbReference type="EMBL" id="MDN3573082.1"/>
    </source>
</evidence>
<comment type="caution">
    <text evidence="4">The sequence shown here is derived from an EMBL/GenBank/DDBJ whole genome shotgun (WGS) entry which is preliminary data.</text>
</comment>
<dbReference type="InterPro" id="IPR045337">
    <property type="entry name" value="MmgE_PrpD_C"/>
</dbReference>
<name>A0ABT8AT41_9HYPH</name>
<evidence type="ECO:0000259" key="3">
    <source>
        <dbReference type="Pfam" id="PF19305"/>
    </source>
</evidence>
<dbReference type="PANTHER" id="PTHR16943">
    <property type="entry name" value="2-METHYLCITRATE DEHYDRATASE-RELATED"/>
    <property type="match status" value="1"/>
</dbReference>
<dbReference type="Pfam" id="PF03972">
    <property type="entry name" value="MmgE_PrpD_N"/>
    <property type="match status" value="1"/>
</dbReference>
<dbReference type="InterPro" id="IPR036148">
    <property type="entry name" value="MmgE/PrpD_sf"/>
</dbReference>
<dbReference type="InterPro" id="IPR042183">
    <property type="entry name" value="MmgE/PrpD_sf_1"/>
</dbReference>
<dbReference type="InterPro" id="IPR005656">
    <property type="entry name" value="MmgE_PrpD"/>
</dbReference>